<comment type="caution">
    <text evidence="1">The sequence shown here is derived from an EMBL/GenBank/DDBJ whole genome shotgun (WGS) entry which is preliminary data.</text>
</comment>
<evidence type="ECO:0000313" key="1">
    <source>
        <dbReference type="EMBL" id="GAA0373073.1"/>
    </source>
</evidence>
<proteinExistence type="predicted"/>
<reference evidence="2" key="1">
    <citation type="journal article" date="2019" name="Int. J. Syst. Evol. Microbiol.">
        <title>The Global Catalogue of Microorganisms (GCM) 10K type strain sequencing project: providing services to taxonomists for standard genome sequencing and annotation.</title>
        <authorList>
            <consortium name="The Broad Institute Genomics Platform"/>
            <consortium name="The Broad Institute Genome Sequencing Center for Infectious Disease"/>
            <person name="Wu L."/>
            <person name="Ma J."/>
        </authorList>
    </citation>
    <scope>NUCLEOTIDE SEQUENCE [LARGE SCALE GENOMIC DNA]</scope>
    <source>
        <strain evidence="2">JCM 12774</strain>
    </source>
</reference>
<dbReference type="EMBL" id="BAAACX010000001">
    <property type="protein sequence ID" value="GAA0373073.1"/>
    <property type="molecule type" value="Genomic_DNA"/>
</dbReference>
<sequence length="87" mass="10271">MKNKVTTYKGFKIIEDIDYITEKPIFKVYTKEEWASSAVFRSFEWEACSMKEATDFVDLYKQGIVVTIDNFMDYSEVTGFRFFSGEE</sequence>
<dbReference type="RefSeq" id="WP_343855704.1">
    <property type="nucleotide sequence ID" value="NZ_BAAACX010000001.1"/>
</dbReference>
<dbReference type="Proteomes" id="UP001500340">
    <property type="component" value="Unassembled WGS sequence"/>
</dbReference>
<name>A0ABP3HKM6_9BACL</name>
<accession>A0ABP3HKM6</accession>
<gene>
    <name evidence="1" type="ORF">GCM10008933_00030</name>
</gene>
<evidence type="ECO:0000313" key="2">
    <source>
        <dbReference type="Proteomes" id="UP001500340"/>
    </source>
</evidence>
<protein>
    <submittedName>
        <fullName evidence="1">Uncharacterized protein</fullName>
    </submittedName>
</protein>
<organism evidence="1 2">
    <name type="scientific">Paenibacillus motobuensis</name>
    <dbReference type="NCBI Taxonomy" id="295324"/>
    <lineage>
        <taxon>Bacteria</taxon>
        <taxon>Bacillati</taxon>
        <taxon>Bacillota</taxon>
        <taxon>Bacilli</taxon>
        <taxon>Bacillales</taxon>
        <taxon>Paenibacillaceae</taxon>
        <taxon>Paenibacillus</taxon>
    </lineage>
</organism>
<keyword evidence="2" id="KW-1185">Reference proteome</keyword>